<protein>
    <submittedName>
        <fullName evidence="1">Uncharacterized protein</fullName>
    </submittedName>
</protein>
<dbReference type="AlphaFoldDB" id="A0A151TIJ3"/>
<dbReference type="Gramene" id="C.cajan_12796.t">
    <property type="protein sequence ID" value="C.cajan_12796.t.cds1"/>
    <property type="gene ID" value="C.cajan_12796"/>
</dbReference>
<evidence type="ECO:0000313" key="2">
    <source>
        <dbReference type="Proteomes" id="UP000075243"/>
    </source>
</evidence>
<evidence type="ECO:0000313" key="1">
    <source>
        <dbReference type="EMBL" id="KYP66877.1"/>
    </source>
</evidence>
<reference evidence="1 2" key="1">
    <citation type="journal article" date="2012" name="Nat. Biotechnol.">
        <title>Draft genome sequence of pigeonpea (Cajanus cajan), an orphan legume crop of resource-poor farmers.</title>
        <authorList>
            <person name="Varshney R.K."/>
            <person name="Chen W."/>
            <person name="Li Y."/>
            <person name="Bharti A.K."/>
            <person name="Saxena R.K."/>
            <person name="Schlueter J.A."/>
            <person name="Donoghue M.T."/>
            <person name="Azam S."/>
            <person name="Fan G."/>
            <person name="Whaley A.M."/>
            <person name="Farmer A.D."/>
            <person name="Sheridan J."/>
            <person name="Iwata A."/>
            <person name="Tuteja R."/>
            <person name="Penmetsa R.V."/>
            <person name="Wu W."/>
            <person name="Upadhyaya H.D."/>
            <person name="Yang S.P."/>
            <person name="Shah T."/>
            <person name="Saxena K.B."/>
            <person name="Michael T."/>
            <person name="McCombie W.R."/>
            <person name="Yang B."/>
            <person name="Zhang G."/>
            <person name="Yang H."/>
            <person name="Wang J."/>
            <person name="Spillane C."/>
            <person name="Cook D.R."/>
            <person name="May G.D."/>
            <person name="Xu X."/>
            <person name="Jackson S.A."/>
        </authorList>
    </citation>
    <scope>NUCLEOTIDE SEQUENCE [LARGE SCALE GENOMIC DNA]</scope>
    <source>
        <strain evidence="2">cv. Asha</strain>
    </source>
</reference>
<name>A0A151TIJ3_CAJCA</name>
<keyword evidence="2" id="KW-1185">Reference proteome</keyword>
<dbReference type="Proteomes" id="UP000075243">
    <property type="component" value="Chromosome 6"/>
</dbReference>
<gene>
    <name evidence="1" type="ORF">KK1_013188</name>
</gene>
<organism evidence="1 2">
    <name type="scientific">Cajanus cajan</name>
    <name type="common">Pigeon pea</name>
    <name type="synonym">Cajanus indicus</name>
    <dbReference type="NCBI Taxonomy" id="3821"/>
    <lineage>
        <taxon>Eukaryota</taxon>
        <taxon>Viridiplantae</taxon>
        <taxon>Streptophyta</taxon>
        <taxon>Embryophyta</taxon>
        <taxon>Tracheophyta</taxon>
        <taxon>Spermatophyta</taxon>
        <taxon>Magnoliopsida</taxon>
        <taxon>eudicotyledons</taxon>
        <taxon>Gunneridae</taxon>
        <taxon>Pentapetalae</taxon>
        <taxon>rosids</taxon>
        <taxon>fabids</taxon>
        <taxon>Fabales</taxon>
        <taxon>Fabaceae</taxon>
        <taxon>Papilionoideae</taxon>
        <taxon>50 kb inversion clade</taxon>
        <taxon>NPAAA clade</taxon>
        <taxon>indigoferoid/millettioid clade</taxon>
        <taxon>Phaseoleae</taxon>
        <taxon>Cajanus</taxon>
    </lineage>
</organism>
<dbReference type="EMBL" id="CM003608">
    <property type="protein sequence ID" value="KYP66877.1"/>
    <property type="molecule type" value="Genomic_DNA"/>
</dbReference>
<proteinExistence type="predicted"/>
<sequence>MRMLNRVHSHTTHLRPAIPLYSKLVVSITSLKKRLLSPPSSRNLPNHRPTPTWHNLLRTRRKLDPANKVHQ</sequence>
<accession>A0A151TIJ3</accession>